<dbReference type="PANTHER" id="PTHR21716">
    <property type="entry name" value="TRANSMEMBRANE PROTEIN"/>
    <property type="match status" value="1"/>
</dbReference>
<accession>Q2CCM1</accession>
<dbReference type="OrthoDB" id="5792512at2"/>
<dbReference type="eggNOG" id="COG0628">
    <property type="taxonomic scope" value="Bacteria"/>
</dbReference>
<reference evidence="7 8" key="1">
    <citation type="journal article" date="2010" name="J. Bacteriol.">
        <title>Genome sequences of Oceanicola granulosus HTCC2516(T) and Oceanicola batsensis HTCC2597(TDelta).</title>
        <authorList>
            <person name="Thrash J.C."/>
            <person name="Cho J.C."/>
            <person name="Vergin K.L."/>
            <person name="Giovannoni S.J."/>
        </authorList>
    </citation>
    <scope>NUCLEOTIDE SEQUENCE [LARGE SCALE GENOMIC DNA]</scope>
    <source>
        <strain evidence="8">ATCC BAA-861 / DSM 15982 / KCTC 12143 / HTCC2516</strain>
    </source>
</reference>
<feature type="transmembrane region" description="Helical" evidence="6">
    <location>
        <begin position="58"/>
        <end position="80"/>
    </location>
</feature>
<keyword evidence="4 6" id="KW-1133">Transmembrane helix</keyword>
<protein>
    <submittedName>
        <fullName evidence="7">Lipocalin-related protein and Bos/Can/Equ allergen</fullName>
    </submittedName>
</protein>
<dbReference type="EMBL" id="AAOT01000029">
    <property type="protein sequence ID" value="EAR50392.1"/>
    <property type="molecule type" value="Genomic_DNA"/>
</dbReference>
<keyword evidence="5 6" id="KW-0472">Membrane</keyword>
<comment type="similarity">
    <text evidence="2">Belongs to the autoinducer-2 exporter (AI-2E) (TC 2.A.86) family.</text>
</comment>
<evidence type="ECO:0000256" key="1">
    <source>
        <dbReference type="ARBA" id="ARBA00004141"/>
    </source>
</evidence>
<name>Q2CCM1_OCEGH</name>
<dbReference type="AlphaFoldDB" id="Q2CCM1"/>
<comment type="caution">
    <text evidence="7">The sequence shown here is derived from an EMBL/GenBank/DDBJ whole genome shotgun (WGS) entry which is preliminary data.</text>
</comment>
<evidence type="ECO:0000313" key="8">
    <source>
        <dbReference type="Proteomes" id="UP000003635"/>
    </source>
</evidence>
<dbReference type="InterPro" id="IPR002549">
    <property type="entry name" value="AI-2E-like"/>
</dbReference>
<feature type="transmembrane region" description="Helical" evidence="6">
    <location>
        <begin position="241"/>
        <end position="259"/>
    </location>
</feature>
<sequence>MALPVSTQARYWGIAALVFAVVLWFLGDALTPFLLGGAFAYILDPVADRLERLGMRRLFAVITITVLAILVFVLLVLLVVPTLVRQLTQLIETAPELFIRLRDWLAARFPDLVDEGSTIRQQLASIGETIAARGGEMLSAALSSALSFVNVLVLLVIVPVVTFYLLLDWDRMVARIDTLLPREHAPTIRRLASEIDETLSSFIRGQGLVMLIQGTFYAVSLMLVGLQFGVVVGAFAGLVTFIPYVGAIVGGALAIGLALFQFWGEWHMIALVAAIFFGGQFLEGNILTPLLVGDSVGLHPVWLLLALAIFGAIFGFVGLLVAVPVAAMLGVLTRFATAQYMRSTLYLGSDEPAVGE</sequence>
<evidence type="ECO:0000256" key="6">
    <source>
        <dbReference type="SAM" id="Phobius"/>
    </source>
</evidence>
<evidence type="ECO:0000313" key="7">
    <source>
        <dbReference type="EMBL" id="EAR50392.1"/>
    </source>
</evidence>
<evidence type="ECO:0000256" key="2">
    <source>
        <dbReference type="ARBA" id="ARBA00009773"/>
    </source>
</evidence>
<feature type="transmembrane region" description="Helical" evidence="6">
    <location>
        <begin position="302"/>
        <end position="332"/>
    </location>
</feature>
<keyword evidence="3 6" id="KW-0812">Transmembrane</keyword>
<feature type="transmembrane region" description="Helical" evidence="6">
    <location>
        <begin position="145"/>
        <end position="167"/>
    </location>
</feature>
<dbReference type="Proteomes" id="UP000003635">
    <property type="component" value="Unassembled WGS sequence"/>
</dbReference>
<feature type="transmembrane region" description="Helical" evidence="6">
    <location>
        <begin position="12"/>
        <end position="37"/>
    </location>
</feature>
<proteinExistence type="inferred from homology"/>
<organism evidence="7 8">
    <name type="scientific">Oceanicola granulosus (strain ATCC BAA-861 / DSM 15982 / KCTC 12143 / HTCC2516)</name>
    <dbReference type="NCBI Taxonomy" id="314256"/>
    <lineage>
        <taxon>Bacteria</taxon>
        <taxon>Pseudomonadati</taxon>
        <taxon>Pseudomonadota</taxon>
        <taxon>Alphaproteobacteria</taxon>
        <taxon>Rhodobacterales</taxon>
        <taxon>Roseobacteraceae</taxon>
        <taxon>Oceanicola</taxon>
    </lineage>
</organism>
<dbReference type="GO" id="GO:0016020">
    <property type="term" value="C:membrane"/>
    <property type="evidence" value="ECO:0007669"/>
    <property type="project" value="UniProtKB-SubCell"/>
</dbReference>
<dbReference type="GO" id="GO:0055085">
    <property type="term" value="P:transmembrane transport"/>
    <property type="evidence" value="ECO:0007669"/>
    <property type="project" value="TreeGrafter"/>
</dbReference>
<dbReference type="Pfam" id="PF01594">
    <property type="entry name" value="AI-2E_transport"/>
    <property type="match status" value="1"/>
</dbReference>
<comment type="subcellular location">
    <subcellularLocation>
        <location evidence="1">Membrane</location>
        <topology evidence="1">Multi-pass membrane protein</topology>
    </subcellularLocation>
</comment>
<evidence type="ECO:0000256" key="5">
    <source>
        <dbReference type="ARBA" id="ARBA00023136"/>
    </source>
</evidence>
<keyword evidence="8" id="KW-1185">Reference proteome</keyword>
<evidence type="ECO:0000256" key="3">
    <source>
        <dbReference type="ARBA" id="ARBA00022692"/>
    </source>
</evidence>
<feature type="transmembrane region" description="Helical" evidence="6">
    <location>
        <begin position="266"/>
        <end position="282"/>
    </location>
</feature>
<dbReference type="STRING" id="314256.OG2516_02713"/>
<feature type="transmembrane region" description="Helical" evidence="6">
    <location>
        <begin position="208"/>
        <end position="235"/>
    </location>
</feature>
<dbReference type="RefSeq" id="WP_007254072.1">
    <property type="nucleotide sequence ID" value="NZ_CH724107.1"/>
</dbReference>
<gene>
    <name evidence="7" type="ORF">OG2516_02713</name>
</gene>
<dbReference type="HOGENOM" id="CLU_031275_8_0_5"/>
<dbReference type="PANTHER" id="PTHR21716:SF64">
    <property type="entry name" value="AI-2 TRANSPORT PROTEIN TQSA"/>
    <property type="match status" value="1"/>
</dbReference>
<evidence type="ECO:0000256" key="4">
    <source>
        <dbReference type="ARBA" id="ARBA00022989"/>
    </source>
</evidence>